<dbReference type="PANTHER" id="PTHR10165">
    <property type="entry name" value="LIPID PHOSPHATE PHOSPHATASE"/>
    <property type="match status" value="1"/>
</dbReference>
<feature type="compositionally biased region" description="Basic and acidic residues" evidence="6">
    <location>
        <begin position="409"/>
        <end position="430"/>
    </location>
</feature>
<dbReference type="SMART" id="SM00014">
    <property type="entry name" value="acidPPc"/>
    <property type="match status" value="1"/>
</dbReference>
<feature type="region of interest" description="Disordered" evidence="6">
    <location>
        <begin position="251"/>
        <end position="280"/>
    </location>
</feature>
<evidence type="ECO:0000256" key="5">
    <source>
        <dbReference type="ARBA" id="ARBA00023136"/>
    </source>
</evidence>
<dbReference type="InterPro" id="IPR036938">
    <property type="entry name" value="PAP2/HPO_sf"/>
</dbReference>
<keyword evidence="5 7" id="KW-0472">Membrane</keyword>
<feature type="transmembrane region" description="Helical" evidence="7">
    <location>
        <begin position="68"/>
        <end position="90"/>
    </location>
</feature>
<accession>A0ABQ0CFZ7</accession>
<organism evidence="9 10">
    <name type="scientific">Epichloe bromicola</name>
    <dbReference type="NCBI Taxonomy" id="79588"/>
    <lineage>
        <taxon>Eukaryota</taxon>
        <taxon>Fungi</taxon>
        <taxon>Dikarya</taxon>
        <taxon>Ascomycota</taxon>
        <taxon>Pezizomycotina</taxon>
        <taxon>Sordariomycetes</taxon>
        <taxon>Hypocreomycetidae</taxon>
        <taxon>Hypocreales</taxon>
        <taxon>Clavicipitaceae</taxon>
        <taxon>Epichloe</taxon>
    </lineage>
</organism>
<dbReference type="CDD" id="cd03390">
    <property type="entry name" value="PAP2_containing_1_like"/>
    <property type="match status" value="1"/>
</dbReference>
<protein>
    <recommendedName>
        <fullName evidence="8">Phosphatidic acid phosphatase type 2/haloperoxidase domain-containing protein</fullName>
    </recommendedName>
</protein>
<comment type="subcellular location">
    <subcellularLocation>
        <location evidence="1">Membrane</location>
        <topology evidence="1">Multi-pass membrane protein</topology>
    </subcellularLocation>
</comment>
<proteinExistence type="inferred from homology"/>
<name>A0ABQ0CFZ7_9HYPO</name>
<feature type="transmembrane region" description="Helical" evidence="7">
    <location>
        <begin position="110"/>
        <end position="131"/>
    </location>
</feature>
<comment type="similarity">
    <text evidence="2">Belongs to the PA-phosphatase related phosphoesterase family.</text>
</comment>
<comment type="caution">
    <text evidence="9">The sequence shown here is derived from an EMBL/GenBank/DDBJ whole genome shotgun (WGS) entry which is preliminary data.</text>
</comment>
<dbReference type="SUPFAM" id="SSF48317">
    <property type="entry name" value="Acid phosphatase/Vanadium-dependent haloperoxidase"/>
    <property type="match status" value="2"/>
</dbReference>
<evidence type="ECO:0000259" key="8">
    <source>
        <dbReference type="SMART" id="SM00014"/>
    </source>
</evidence>
<keyword evidence="3 7" id="KW-0812">Transmembrane</keyword>
<evidence type="ECO:0000256" key="7">
    <source>
        <dbReference type="SAM" id="Phobius"/>
    </source>
</evidence>
<feature type="transmembrane region" description="Helical" evidence="7">
    <location>
        <begin position="18"/>
        <end position="38"/>
    </location>
</feature>
<dbReference type="Pfam" id="PF01569">
    <property type="entry name" value="PAP2"/>
    <property type="match status" value="2"/>
</dbReference>
<dbReference type="EMBL" id="BAAFGZ010000015">
    <property type="protein sequence ID" value="GAB0132363.1"/>
    <property type="molecule type" value="Genomic_DNA"/>
</dbReference>
<dbReference type="InterPro" id="IPR043216">
    <property type="entry name" value="PAP-like"/>
</dbReference>
<feature type="transmembrane region" description="Helical" evidence="7">
    <location>
        <begin position="303"/>
        <end position="325"/>
    </location>
</feature>
<feature type="transmembrane region" description="Helical" evidence="7">
    <location>
        <begin position="331"/>
        <end position="349"/>
    </location>
</feature>
<gene>
    <name evidence="9" type="primary">g803</name>
    <name evidence="9" type="ORF">EsDP_00000803</name>
</gene>
<dbReference type="InterPro" id="IPR000326">
    <property type="entry name" value="PAP2/HPO"/>
</dbReference>
<feature type="domain" description="Phosphatidic acid phosphatase type 2/haloperoxidase" evidence="8">
    <location>
        <begin position="117"/>
        <end position="248"/>
    </location>
</feature>
<evidence type="ECO:0000313" key="9">
    <source>
        <dbReference type="EMBL" id="GAB0132363.1"/>
    </source>
</evidence>
<evidence type="ECO:0000256" key="2">
    <source>
        <dbReference type="ARBA" id="ARBA00008816"/>
    </source>
</evidence>
<evidence type="ECO:0000256" key="6">
    <source>
        <dbReference type="SAM" id="MobiDB-lite"/>
    </source>
</evidence>
<sequence length="476" mass="51404">MAHSGAPSSARSFSVKLLASYTLDWIVLIVITVVGGFLGRIEPNKRPFALDDPNISFPFTEKETVPSWLLVVLCALCPVIVIFIVSLALVPGSTVPKNTSQAYIWKRKLWELHVGWLGLLMAVGSSFFFVSGIKNMCGKPRPDLLSRCQPDFANAAQYVVGGLNGTRLYSGDICQQADSHKLDDGFRSYPSGHSAASAAGLLYLSLFLASKFSVTLPFVVPSANGPLDDSMHVAFPSRMGVNAAATANVDGYEEGEEGRRRDNGNGGGLYSPNKSGFANRDGGAKQYNSRLLSVRRQAAAPPIYLLAMTIVPFCLAIFIAASRWFDFRHHGFDILFGFLIGIVTAIYSFRYYHLPIMAGAGWAWGPRSDDRAFWAGVGRLGWAWGPRSDDRAFWAGVGRLGYAGDNSDELPRQRSREHRADLGESGDVDRGGSSAGAGAGATLRASNGQGFQFQDVELDRMDKGHSAAAPGYGQAQ</sequence>
<dbReference type="Gene3D" id="1.20.144.10">
    <property type="entry name" value="Phosphatidic acid phosphatase type 2/haloperoxidase"/>
    <property type="match status" value="2"/>
</dbReference>
<dbReference type="PANTHER" id="PTHR10165:SF154">
    <property type="entry name" value="PAP2 DOMAIN PROTEIN (AFU_ORTHOLOGUE AFUA_1G09730)"/>
    <property type="match status" value="1"/>
</dbReference>
<keyword evidence="10" id="KW-1185">Reference proteome</keyword>
<keyword evidence="4 7" id="KW-1133">Transmembrane helix</keyword>
<evidence type="ECO:0000313" key="10">
    <source>
        <dbReference type="Proteomes" id="UP001562357"/>
    </source>
</evidence>
<reference evidence="10" key="1">
    <citation type="submission" date="2024-06" db="EMBL/GenBank/DDBJ databases">
        <title>Draft Genome Sequences of Epichloe bromicola Strains Isolated from Elymus ciliaris.</title>
        <authorList>
            <consortium name="Epichloe bromicola genome sequencing consortium"/>
            <person name="Miura A."/>
            <person name="Imano S."/>
            <person name="Ashida A."/>
            <person name="Sato I."/>
            <person name="Chiba S."/>
            <person name="Tanaka A."/>
            <person name="Camagna M."/>
            <person name="Takemoto D."/>
        </authorList>
    </citation>
    <scope>NUCLEOTIDE SEQUENCE [LARGE SCALE GENOMIC DNA]</scope>
    <source>
        <strain evidence="10">DP</strain>
    </source>
</reference>
<evidence type="ECO:0000256" key="1">
    <source>
        <dbReference type="ARBA" id="ARBA00004141"/>
    </source>
</evidence>
<evidence type="ECO:0000256" key="4">
    <source>
        <dbReference type="ARBA" id="ARBA00022989"/>
    </source>
</evidence>
<feature type="region of interest" description="Disordered" evidence="6">
    <location>
        <begin position="405"/>
        <end position="476"/>
    </location>
</feature>
<evidence type="ECO:0000256" key="3">
    <source>
        <dbReference type="ARBA" id="ARBA00022692"/>
    </source>
</evidence>
<dbReference type="Proteomes" id="UP001562357">
    <property type="component" value="Unassembled WGS sequence"/>
</dbReference>